<evidence type="ECO:0000256" key="1">
    <source>
        <dbReference type="ARBA" id="ARBA00022741"/>
    </source>
</evidence>
<evidence type="ECO:0000313" key="5">
    <source>
        <dbReference type="Proteomes" id="UP000193309"/>
    </source>
</evidence>
<keyword evidence="1" id="KW-0547">Nucleotide-binding</keyword>
<dbReference type="PANTHER" id="PTHR42855">
    <property type="entry name" value="ABC TRANSPORTER ATP-BINDING SUBUNIT"/>
    <property type="match status" value="1"/>
</dbReference>
<dbReference type="AlphaFoldDB" id="A0A1X7I468"/>
<sequence>MASPHHLKLDGVSFTYPGSVRRVLTDITFAVPSEHVTGLIGENGSGKSTLLQLIAGSLEPDVGSITTPPTTGFIEQETQLPFSSPASALIDAAVSELRDVEKQIGEISEKMAEDPDRYAEAFDAALAMAEQAGVWELDARIATVLAGLGLANVPLETTLGDMSGGQRRRFALAALLLRPVDAMVLDEPTNHLDDDGVDFLIRELEEFSGPVLVASHDRFFLDKAADSLVDLDAGLGHEGGGGEDTRQGTLFTGSFTDYLESREDIRRRWEELYTVQEHERARLEKAAEQTAEDVFHSQESKSEVGIAKKFHADRAAKTVGNRLRSARNRLEALERDELPKPPARLKFHGIPEHTSASLGEPAVWAKDIWVGDRLGPLTIKINPGEHWLIEGPNGAGKSTFLKVVQGKWEITEGELRIPEEVVVGRLSQDDEWIDLEKPAEEIFAEKVPPKSPSLVDMGLMTEETAARPLGELSLGQRRRVSLGIILASPPDILLLDEPTNHLSLALAEELEEALSTFPGTVLMATHDRWIRRRWAVRTDGRGRVLSLPGRRDD</sequence>
<dbReference type="Gene3D" id="3.40.50.300">
    <property type="entry name" value="P-loop containing nucleotide triphosphate hydrolases"/>
    <property type="match status" value="2"/>
</dbReference>
<protein>
    <submittedName>
        <fullName evidence="4">Macrolide transport system ATP-binding/permease protein</fullName>
    </submittedName>
</protein>
<dbReference type="InterPro" id="IPR017871">
    <property type="entry name" value="ABC_transporter-like_CS"/>
</dbReference>
<organism evidence="4 5">
    <name type="scientific">Corynebacterium pollutisoli</name>
    <dbReference type="NCBI Taxonomy" id="1610489"/>
    <lineage>
        <taxon>Bacteria</taxon>
        <taxon>Bacillati</taxon>
        <taxon>Actinomycetota</taxon>
        <taxon>Actinomycetes</taxon>
        <taxon>Mycobacteriales</taxon>
        <taxon>Corynebacteriaceae</taxon>
        <taxon>Corynebacterium</taxon>
    </lineage>
</organism>
<name>A0A1X7I468_9CORY</name>
<dbReference type="GO" id="GO:0005524">
    <property type="term" value="F:ATP binding"/>
    <property type="evidence" value="ECO:0007669"/>
    <property type="project" value="UniProtKB-KW"/>
</dbReference>
<dbReference type="InterPro" id="IPR027417">
    <property type="entry name" value="P-loop_NTPase"/>
</dbReference>
<keyword evidence="5" id="KW-1185">Reference proteome</keyword>
<keyword evidence="2 4" id="KW-0067">ATP-binding</keyword>
<evidence type="ECO:0000259" key="3">
    <source>
        <dbReference type="PROSITE" id="PS50893"/>
    </source>
</evidence>
<dbReference type="PANTHER" id="PTHR42855:SF2">
    <property type="entry name" value="DRUG RESISTANCE ABC TRANSPORTER,ATP-BINDING PROTEIN"/>
    <property type="match status" value="1"/>
</dbReference>
<evidence type="ECO:0000313" key="4">
    <source>
        <dbReference type="EMBL" id="SMG09307.1"/>
    </source>
</evidence>
<dbReference type="GO" id="GO:0016887">
    <property type="term" value="F:ATP hydrolysis activity"/>
    <property type="evidence" value="ECO:0007669"/>
    <property type="project" value="InterPro"/>
</dbReference>
<gene>
    <name evidence="4" type="ORF">SAMN06295981_0419</name>
</gene>
<dbReference type="OrthoDB" id="3239744at2"/>
<dbReference type="EMBL" id="FXAR01000001">
    <property type="protein sequence ID" value="SMG09307.1"/>
    <property type="molecule type" value="Genomic_DNA"/>
</dbReference>
<dbReference type="STRING" id="1610489.SAMN06295981_0419"/>
<dbReference type="SUPFAM" id="SSF52540">
    <property type="entry name" value="P-loop containing nucleoside triphosphate hydrolases"/>
    <property type="match status" value="2"/>
</dbReference>
<accession>A0A1X7I468</accession>
<dbReference type="PROSITE" id="PS00211">
    <property type="entry name" value="ABC_TRANSPORTER_1"/>
    <property type="match status" value="2"/>
</dbReference>
<dbReference type="SMART" id="SM00382">
    <property type="entry name" value="AAA"/>
    <property type="match status" value="2"/>
</dbReference>
<dbReference type="InterPro" id="IPR003439">
    <property type="entry name" value="ABC_transporter-like_ATP-bd"/>
</dbReference>
<dbReference type="Proteomes" id="UP000193309">
    <property type="component" value="Unassembled WGS sequence"/>
</dbReference>
<dbReference type="CDD" id="cd03221">
    <property type="entry name" value="ABCF_EF-3"/>
    <property type="match status" value="1"/>
</dbReference>
<feature type="domain" description="ABC transporter" evidence="3">
    <location>
        <begin position="358"/>
        <end position="553"/>
    </location>
</feature>
<dbReference type="PROSITE" id="PS50893">
    <property type="entry name" value="ABC_TRANSPORTER_2"/>
    <property type="match status" value="2"/>
</dbReference>
<dbReference type="Pfam" id="PF00005">
    <property type="entry name" value="ABC_tran"/>
    <property type="match status" value="2"/>
</dbReference>
<proteinExistence type="predicted"/>
<dbReference type="FunFam" id="3.40.50.300:FF:000011">
    <property type="entry name" value="Putative ABC transporter ATP-binding component"/>
    <property type="match status" value="1"/>
</dbReference>
<evidence type="ECO:0000256" key="2">
    <source>
        <dbReference type="ARBA" id="ARBA00022840"/>
    </source>
</evidence>
<dbReference type="InterPro" id="IPR003593">
    <property type="entry name" value="AAA+_ATPase"/>
</dbReference>
<dbReference type="RefSeq" id="WP_085548571.1">
    <property type="nucleotide sequence ID" value="NZ_FXAR01000001.1"/>
</dbReference>
<reference evidence="5" key="1">
    <citation type="submission" date="2017-04" db="EMBL/GenBank/DDBJ databases">
        <authorList>
            <person name="Varghese N."/>
            <person name="Submissions S."/>
        </authorList>
    </citation>
    <scope>NUCLEOTIDE SEQUENCE [LARGE SCALE GENOMIC DNA]</scope>
    <source>
        <strain evidence="5">VDS</strain>
    </source>
</reference>
<feature type="domain" description="ABC transporter" evidence="3">
    <location>
        <begin position="7"/>
        <end position="258"/>
    </location>
</feature>
<dbReference type="InterPro" id="IPR051309">
    <property type="entry name" value="ABCF_ATPase"/>
</dbReference>